<evidence type="ECO:0000313" key="7">
    <source>
        <dbReference type="Proteomes" id="UP000607559"/>
    </source>
</evidence>
<feature type="active site" description="Proton donor" evidence="1">
    <location>
        <position position="501"/>
    </location>
</feature>
<evidence type="ECO:0000256" key="4">
    <source>
        <dbReference type="SAM" id="SignalP"/>
    </source>
</evidence>
<evidence type="ECO:0000313" key="6">
    <source>
        <dbReference type="EMBL" id="GGA81223.1"/>
    </source>
</evidence>
<dbReference type="Pfam" id="PF01433">
    <property type="entry name" value="Peptidase_M1"/>
    <property type="match status" value="1"/>
</dbReference>
<comment type="caution">
    <text evidence="6">The sequence shown here is derived from an EMBL/GenBank/DDBJ whole genome shotgun (WGS) entry which is preliminary data.</text>
</comment>
<feature type="chain" id="PRO_5035249035" evidence="4">
    <location>
        <begin position="20"/>
        <end position="682"/>
    </location>
</feature>
<feature type="binding site" evidence="2">
    <location>
        <position position="415"/>
    </location>
    <ligand>
        <name>Zn(2+)</name>
        <dbReference type="ChEBI" id="CHEBI:29105"/>
        <note>catalytic</note>
    </ligand>
</feature>
<keyword evidence="7" id="KW-1185">Reference proteome</keyword>
<evidence type="ECO:0000256" key="3">
    <source>
        <dbReference type="SAM" id="MobiDB-lite"/>
    </source>
</evidence>
<evidence type="ECO:0000259" key="5">
    <source>
        <dbReference type="Pfam" id="PF01433"/>
    </source>
</evidence>
<proteinExistence type="predicted"/>
<reference evidence="6" key="2">
    <citation type="submission" date="2020-09" db="EMBL/GenBank/DDBJ databases">
        <authorList>
            <person name="Sun Q."/>
            <person name="Zhou Y."/>
        </authorList>
    </citation>
    <scope>NUCLEOTIDE SEQUENCE</scope>
    <source>
        <strain evidence="6">CGMCC 1.15448</strain>
    </source>
</reference>
<feature type="signal peptide" evidence="4">
    <location>
        <begin position="1"/>
        <end position="19"/>
    </location>
</feature>
<dbReference type="InterPro" id="IPR027268">
    <property type="entry name" value="Peptidase_M4/M1_CTD_sf"/>
</dbReference>
<dbReference type="PANTHER" id="PTHR45726:SF3">
    <property type="entry name" value="LEUKOTRIENE A-4 HYDROLASE"/>
    <property type="match status" value="1"/>
</dbReference>
<protein>
    <submittedName>
        <fullName evidence="6">Peptidase</fullName>
    </submittedName>
</protein>
<gene>
    <name evidence="6" type="ORF">GCM10011511_00230</name>
</gene>
<dbReference type="InterPro" id="IPR014782">
    <property type="entry name" value="Peptidase_M1_dom"/>
</dbReference>
<dbReference type="Gene3D" id="1.10.390.10">
    <property type="entry name" value="Neutral Protease Domain 2"/>
    <property type="match status" value="1"/>
</dbReference>
<organism evidence="6 7">
    <name type="scientific">Puia dinghuensis</name>
    <dbReference type="NCBI Taxonomy" id="1792502"/>
    <lineage>
        <taxon>Bacteria</taxon>
        <taxon>Pseudomonadati</taxon>
        <taxon>Bacteroidota</taxon>
        <taxon>Chitinophagia</taxon>
        <taxon>Chitinophagales</taxon>
        <taxon>Chitinophagaceae</taxon>
        <taxon>Puia</taxon>
    </lineage>
</organism>
<feature type="active site" description="Proton acceptor" evidence="1">
    <location>
        <position position="412"/>
    </location>
</feature>
<sequence length="682" mass="76253">MRKLTILVLPLFLAITATAQTAANLPEQLSTSGYDPQALFAPGFYGDFHLATRSTNGAPSATYWQNRADYTLSVRLDTTRNELEGTAAIHYTNNSPDTLHTLWLYLDQQSYRPDARSNFLTNFTAGGHTDGYTLSSVKVQQGAIRFDADYTITDTRMQIRLKQPLAPKGGKITLLIRYRYTVPGDFGNRTDYVATRNGKIFEIAQWYPRMCVYDDRQGWNTLPFLQVGEFYDEYGDFDYSVTVPWDMIVAGSGELVNPAEVLTATQQSRLAKARTSDQTVMIRSAVEVGDPASRPVHTGTLTWHFKMAGTRDVAFGASRAYIWDAARVNLPGGKRSLAMSVYPVESAGPDAWDRATEYLKKSMEYFSQQWFVYPYPVAINEAGIAGGMEYPGIVFDGITDKGKDLFWITAHEIGHNWFPMIVGTDERTYAWMDEGFNTFIDVYASDAVNNGEFAPKRDAEYAPGGGNPVDEIIPTIKDPQAPVMMTRADGIPEKYRHPMVYFKPALGLVLLREQILGHDRFDYAFRRYIQNWAFRHPGPYDFFKTMDNEGGEDLSWFWRGWFFHNWSFDIAVQSVQNIGPGSTTVTGAGSTTNNSSSSSTTNNSSQVAITLANLDRLALPATLELTWKDGTKQQITLPVETWLQSGTCTLHFPATQPLTAVTVDPAHVLPDANRANNTWTAP</sequence>
<keyword evidence="2" id="KW-0479">Metal-binding</keyword>
<dbReference type="Proteomes" id="UP000607559">
    <property type="component" value="Unassembled WGS sequence"/>
</dbReference>
<dbReference type="GO" id="GO:0008270">
    <property type="term" value="F:zinc ion binding"/>
    <property type="evidence" value="ECO:0007669"/>
    <property type="project" value="InterPro"/>
</dbReference>
<comment type="cofactor">
    <cofactor evidence="2">
        <name>Zn(2+)</name>
        <dbReference type="ChEBI" id="CHEBI:29105"/>
    </cofactor>
    <text evidence="2">Binds 1 zinc ion per subunit.</text>
</comment>
<dbReference type="SUPFAM" id="SSF55486">
    <property type="entry name" value="Metalloproteases ('zincins'), catalytic domain"/>
    <property type="match status" value="1"/>
</dbReference>
<feature type="region of interest" description="Disordered" evidence="3">
    <location>
        <begin position="583"/>
        <end position="602"/>
    </location>
</feature>
<feature type="binding site" evidence="2">
    <location>
        <position position="411"/>
    </location>
    <ligand>
        <name>Zn(2+)</name>
        <dbReference type="ChEBI" id="CHEBI:29105"/>
        <note>catalytic</note>
    </ligand>
</feature>
<keyword evidence="4" id="KW-0732">Signal</keyword>
<reference evidence="6" key="1">
    <citation type="journal article" date="2014" name="Int. J. Syst. Evol. Microbiol.">
        <title>Complete genome sequence of Corynebacterium casei LMG S-19264T (=DSM 44701T), isolated from a smear-ripened cheese.</title>
        <authorList>
            <consortium name="US DOE Joint Genome Institute (JGI-PGF)"/>
            <person name="Walter F."/>
            <person name="Albersmeier A."/>
            <person name="Kalinowski J."/>
            <person name="Ruckert C."/>
        </authorList>
    </citation>
    <scope>NUCLEOTIDE SEQUENCE</scope>
    <source>
        <strain evidence="6">CGMCC 1.15448</strain>
    </source>
</reference>
<accession>A0A8J2XPM8</accession>
<evidence type="ECO:0000256" key="2">
    <source>
        <dbReference type="PIRSR" id="PIRSR634015-3"/>
    </source>
</evidence>
<dbReference type="GO" id="GO:0008237">
    <property type="term" value="F:metallopeptidase activity"/>
    <property type="evidence" value="ECO:0007669"/>
    <property type="project" value="InterPro"/>
</dbReference>
<dbReference type="EMBL" id="BMJC01000001">
    <property type="protein sequence ID" value="GGA81223.1"/>
    <property type="molecule type" value="Genomic_DNA"/>
</dbReference>
<evidence type="ECO:0000256" key="1">
    <source>
        <dbReference type="PIRSR" id="PIRSR634015-1"/>
    </source>
</evidence>
<keyword evidence="2" id="KW-0862">Zinc</keyword>
<feature type="binding site" evidence="2">
    <location>
        <position position="434"/>
    </location>
    <ligand>
        <name>Zn(2+)</name>
        <dbReference type="ChEBI" id="CHEBI:29105"/>
        <note>catalytic</note>
    </ligand>
</feature>
<dbReference type="InterPro" id="IPR034015">
    <property type="entry name" value="M1_LTA4H"/>
</dbReference>
<name>A0A8J2XPM8_9BACT</name>
<dbReference type="CDD" id="cd09604">
    <property type="entry name" value="M1_APN_like"/>
    <property type="match status" value="1"/>
</dbReference>
<dbReference type="PANTHER" id="PTHR45726">
    <property type="entry name" value="LEUKOTRIENE A-4 HYDROLASE"/>
    <property type="match status" value="1"/>
</dbReference>
<feature type="domain" description="Peptidase M1 membrane alanine aminopeptidase" evidence="5">
    <location>
        <begin position="359"/>
        <end position="561"/>
    </location>
</feature>
<dbReference type="AlphaFoldDB" id="A0A8J2XPM8"/>
<dbReference type="RefSeq" id="WP_188927369.1">
    <property type="nucleotide sequence ID" value="NZ_BMJC01000001.1"/>
</dbReference>